<dbReference type="SUPFAM" id="SSF46785">
    <property type="entry name" value="Winged helix' DNA-binding domain"/>
    <property type="match status" value="1"/>
</dbReference>
<gene>
    <name evidence="2" type="ORF">GCM10011492_18910</name>
</gene>
<dbReference type="PANTHER" id="PTHR18964">
    <property type="entry name" value="ROK (REPRESSOR, ORF, KINASE) FAMILY"/>
    <property type="match status" value="1"/>
</dbReference>
<keyword evidence="3" id="KW-1185">Reference proteome</keyword>
<dbReference type="Gene3D" id="3.30.420.40">
    <property type="match status" value="2"/>
</dbReference>
<dbReference type="RefSeq" id="WP_188836774.1">
    <property type="nucleotide sequence ID" value="NZ_BMHI01000003.1"/>
</dbReference>
<dbReference type="PROSITE" id="PS01125">
    <property type="entry name" value="ROK"/>
    <property type="match status" value="1"/>
</dbReference>
<dbReference type="InterPro" id="IPR036390">
    <property type="entry name" value="WH_DNA-bd_sf"/>
</dbReference>
<sequence>MPNSSSDASASVRARNLMLVAEHVQAQRITTRAELARVTGLSRTAVSSLVTELLARRVVVECAERPEPGAVGTAAGRPAIGLGLDPSGGVLVGIHLAHDGVQVALADLTTTIIDETEHQLDVDHEPADTLEYAASTALELIDRHGLDPRRVLGLGVAIAAPVALSTHALSPTTVLRDWAGIDIAGRLHRRTGIPIHVGNDANLGALAEWRLGAGRGVDDLIYVMLSDGVGAGLVLGGRLYEGGGGGAGELGHVTVQPNGQVCRCGNRGCLETVVGTKSLVSALVNTGAQVDGTDDLVALAEGGNPGAQRVLTDAGRSVGQALAGSCTVLDPRLIIVGGKNARASAPLIQGINDALSRSSSPLNNRSTKVVVGGLGDRAELLGALSIAGSSAVARLLEGPAD</sequence>
<organism evidence="2 3">
    <name type="scientific">Flexivirga endophytica</name>
    <dbReference type="NCBI Taxonomy" id="1849103"/>
    <lineage>
        <taxon>Bacteria</taxon>
        <taxon>Bacillati</taxon>
        <taxon>Actinomycetota</taxon>
        <taxon>Actinomycetes</taxon>
        <taxon>Micrococcales</taxon>
        <taxon>Dermacoccaceae</taxon>
        <taxon>Flexivirga</taxon>
    </lineage>
</organism>
<accession>A0A916T3F7</accession>
<evidence type="ECO:0000256" key="1">
    <source>
        <dbReference type="ARBA" id="ARBA00006479"/>
    </source>
</evidence>
<evidence type="ECO:0000313" key="2">
    <source>
        <dbReference type="EMBL" id="GGB28863.1"/>
    </source>
</evidence>
<dbReference type="InterPro" id="IPR049874">
    <property type="entry name" value="ROK_cs"/>
</dbReference>
<dbReference type="InterPro" id="IPR000600">
    <property type="entry name" value="ROK"/>
</dbReference>
<reference evidence="2" key="1">
    <citation type="journal article" date="2014" name="Int. J. Syst. Evol. Microbiol.">
        <title>Complete genome sequence of Corynebacterium casei LMG S-19264T (=DSM 44701T), isolated from a smear-ripened cheese.</title>
        <authorList>
            <consortium name="US DOE Joint Genome Institute (JGI-PGF)"/>
            <person name="Walter F."/>
            <person name="Albersmeier A."/>
            <person name="Kalinowski J."/>
            <person name="Ruckert C."/>
        </authorList>
    </citation>
    <scope>NUCLEOTIDE SEQUENCE</scope>
    <source>
        <strain evidence="2">CGMCC 1.15085</strain>
    </source>
</reference>
<protein>
    <submittedName>
        <fullName evidence="2">Transcriptional regulator</fullName>
    </submittedName>
</protein>
<dbReference type="Proteomes" id="UP000636793">
    <property type="component" value="Unassembled WGS sequence"/>
</dbReference>
<dbReference type="EMBL" id="BMHI01000003">
    <property type="protein sequence ID" value="GGB28863.1"/>
    <property type="molecule type" value="Genomic_DNA"/>
</dbReference>
<reference evidence="2" key="2">
    <citation type="submission" date="2020-09" db="EMBL/GenBank/DDBJ databases">
        <authorList>
            <person name="Sun Q."/>
            <person name="Zhou Y."/>
        </authorList>
    </citation>
    <scope>NUCLEOTIDE SEQUENCE</scope>
    <source>
        <strain evidence="2">CGMCC 1.15085</strain>
    </source>
</reference>
<comment type="caution">
    <text evidence="2">The sequence shown here is derived from an EMBL/GenBank/DDBJ whole genome shotgun (WGS) entry which is preliminary data.</text>
</comment>
<dbReference type="Pfam" id="PF00480">
    <property type="entry name" value="ROK"/>
    <property type="match status" value="1"/>
</dbReference>
<name>A0A916T3F7_9MICO</name>
<comment type="similarity">
    <text evidence="1">Belongs to the ROK (NagC/XylR) family.</text>
</comment>
<dbReference type="SUPFAM" id="SSF53067">
    <property type="entry name" value="Actin-like ATPase domain"/>
    <property type="match status" value="1"/>
</dbReference>
<dbReference type="InterPro" id="IPR036388">
    <property type="entry name" value="WH-like_DNA-bd_sf"/>
</dbReference>
<proteinExistence type="inferred from homology"/>
<dbReference type="Gene3D" id="1.10.10.10">
    <property type="entry name" value="Winged helix-like DNA-binding domain superfamily/Winged helix DNA-binding domain"/>
    <property type="match status" value="1"/>
</dbReference>
<dbReference type="AlphaFoldDB" id="A0A916T3F7"/>
<evidence type="ECO:0000313" key="3">
    <source>
        <dbReference type="Proteomes" id="UP000636793"/>
    </source>
</evidence>
<dbReference type="PANTHER" id="PTHR18964:SF173">
    <property type="entry name" value="GLUCOKINASE"/>
    <property type="match status" value="1"/>
</dbReference>
<dbReference type="InterPro" id="IPR043129">
    <property type="entry name" value="ATPase_NBD"/>
</dbReference>